<gene>
    <name evidence="1" type="ORF">PENNAL_c0898G06313</name>
</gene>
<dbReference type="AlphaFoldDB" id="A0A1V6U568"/>
<evidence type="ECO:0000313" key="2">
    <source>
        <dbReference type="Proteomes" id="UP000191691"/>
    </source>
</evidence>
<dbReference type="EMBL" id="MOOB01000898">
    <property type="protein sequence ID" value="OQE33239.1"/>
    <property type="molecule type" value="Genomic_DNA"/>
</dbReference>
<feature type="non-terminal residue" evidence="1">
    <location>
        <position position="45"/>
    </location>
</feature>
<proteinExistence type="predicted"/>
<dbReference type="Proteomes" id="UP000191691">
    <property type="component" value="Unassembled WGS sequence"/>
</dbReference>
<keyword evidence="2" id="KW-1185">Reference proteome</keyword>
<accession>A0A1V6U568</accession>
<comment type="caution">
    <text evidence="1">The sequence shown here is derived from an EMBL/GenBank/DDBJ whole genome shotgun (WGS) entry which is preliminary data.</text>
</comment>
<name>A0A1V6U568_PENNA</name>
<reference evidence="2" key="1">
    <citation type="journal article" date="2017" name="Nat. Microbiol.">
        <title>Global analysis of biosynthetic gene clusters reveals vast potential of secondary metabolite production in Penicillium species.</title>
        <authorList>
            <person name="Nielsen J.C."/>
            <person name="Grijseels S."/>
            <person name="Prigent S."/>
            <person name="Ji B."/>
            <person name="Dainat J."/>
            <person name="Nielsen K.F."/>
            <person name="Frisvad J.C."/>
            <person name="Workman M."/>
            <person name="Nielsen J."/>
        </authorList>
    </citation>
    <scope>NUCLEOTIDE SEQUENCE [LARGE SCALE GENOMIC DNA]</scope>
    <source>
        <strain evidence="2">IBT 13039</strain>
    </source>
</reference>
<protein>
    <submittedName>
        <fullName evidence="1">Uncharacterized protein</fullName>
    </submittedName>
</protein>
<evidence type="ECO:0000313" key="1">
    <source>
        <dbReference type="EMBL" id="OQE33239.1"/>
    </source>
</evidence>
<organism evidence="1 2">
    <name type="scientific">Penicillium nalgiovense</name>
    <dbReference type="NCBI Taxonomy" id="60175"/>
    <lineage>
        <taxon>Eukaryota</taxon>
        <taxon>Fungi</taxon>
        <taxon>Dikarya</taxon>
        <taxon>Ascomycota</taxon>
        <taxon>Pezizomycotina</taxon>
        <taxon>Eurotiomycetes</taxon>
        <taxon>Eurotiomycetidae</taxon>
        <taxon>Eurotiales</taxon>
        <taxon>Aspergillaceae</taxon>
        <taxon>Penicillium</taxon>
    </lineage>
</organism>
<sequence>MRTDATKAHELGSLDRHPLARLQRYYHTHETLEKNSTRRANQTPR</sequence>